<dbReference type="Pfam" id="PF11180">
    <property type="entry name" value="DUF2968"/>
    <property type="match status" value="1"/>
</dbReference>
<protein>
    <recommendedName>
        <fullName evidence="5">DUF2968 domain-containing protein</fullName>
    </recommendedName>
</protein>
<dbReference type="Proteomes" id="UP000247755">
    <property type="component" value="Unassembled WGS sequence"/>
</dbReference>
<dbReference type="InterPro" id="IPR021350">
    <property type="entry name" value="DUF2968"/>
</dbReference>
<gene>
    <name evidence="3" type="ORF">NA66_104310</name>
</gene>
<dbReference type="RefSeq" id="WP_309146473.1">
    <property type="nucleotide sequence ID" value="NZ_QJJY01000043.1"/>
</dbReference>
<comment type="caution">
    <text evidence="3">The sequence shown here is derived from an EMBL/GenBank/DDBJ whole genome shotgun (WGS) entry which is preliminary data.</text>
</comment>
<organism evidence="3 4">
    <name type="scientific">Burkholderia pyrrocinia</name>
    <name type="common">Pseudomonas pyrrocinia</name>
    <dbReference type="NCBI Taxonomy" id="60550"/>
    <lineage>
        <taxon>Bacteria</taxon>
        <taxon>Pseudomonadati</taxon>
        <taxon>Pseudomonadota</taxon>
        <taxon>Betaproteobacteria</taxon>
        <taxon>Burkholderiales</taxon>
        <taxon>Burkholderiaceae</taxon>
        <taxon>Burkholderia</taxon>
        <taxon>Burkholderia cepacia complex</taxon>
    </lineage>
</organism>
<feature type="signal peptide" evidence="2">
    <location>
        <begin position="1"/>
        <end position="27"/>
    </location>
</feature>
<proteinExistence type="predicted"/>
<evidence type="ECO:0000313" key="3">
    <source>
        <dbReference type="EMBL" id="PXX22048.1"/>
    </source>
</evidence>
<name>A0A318HUD2_BURPY</name>
<evidence type="ECO:0000256" key="2">
    <source>
        <dbReference type="SAM" id="SignalP"/>
    </source>
</evidence>
<keyword evidence="1" id="KW-0175">Coiled coil</keyword>
<sequence length="228" mass="25501">MRASPTYMIRIVAALTAAQFVAGAALAADASSGTVPLAGSRPGATTLTPADDASGATQGDVAQLAQYLRDGQLTEMRTTYNGSYGASIFFHTREMTYYVALFQNKSFWRVVKTQERPRAEMIYNNFVQQTVKLSEVEIQRSDLDAQKQFLERVIFVSEQKADRLRADIAVAREQQAQVNARQRTTRQQTEALQVENKAAQIQLDNMRKQVEKLQRESESGLPAFHPQH</sequence>
<keyword evidence="2" id="KW-0732">Signal</keyword>
<dbReference type="AlphaFoldDB" id="A0A318HUD2"/>
<evidence type="ECO:0000313" key="4">
    <source>
        <dbReference type="Proteomes" id="UP000247755"/>
    </source>
</evidence>
<evidence type="ECO:0000256" key="1">
    <source>
        <dbReference type="SAM" id="Coils"/>
    </source>
</evidence>
<reference evidence="3 4" key="1">
    <citation type="submission" date="2018-05" db="EMBL/GenBank/DDBJ databases">
        <title>Comparative genomics of bacterial root endophytes of switchgrass collected from native prairies over two seasons.</title>
        <authorList>
            <person name="Tang Y."/>
        </authorList>
    </citation>
    <scope>NUCLEOTIDE SEQUENCE [LARGE SCALE GENOMIC DNA]</scope>
    <source>
        <strain evidence="3 4">NFIX32</strain>
    </source>
</reference>
<feature type="coiled-coil region" evidence="1">
    <location>
        <begin position="133"/>
        <end position="216"/>
    </location>
</feature>
<accession>A0A318HUD2</accession>
<feature type="chain" id="PRO_5016397687" description="DUF2968 domain-containing protein" evidence="2">
    <location>
        <begin position="28"/>
        <end position="228"/>
    </location>
</feature>
<dbReference type="EMBL" id="QJJY01000043">
    <property type="protein sequence ID" value="PXX22048.1"/>
    <property type="molecule type" value="Genomic_DNA"/>
</dbReference>
<evidence type="ECO:0008006" key="5">
    <source>
        <dbReference type="Google" id="ProtNLM"/>
    </source>
</evidence>